<proteinExistence type="predicted"/>
<keyword evidence="1" id="KW-0732">Signal</keyword>
<keyword evidence="3" id="KW-1185">Reference proteome</keyword>
<dbReference type="Proteomes" id="UP000624404">
    <property type="component" value="Unassembled WGS sequence"/>
</dbReference>
<name>A0A8H2ZQU3_9HELO</name>
<organism evidence="2 3">
    <name type="scientific">Sclerotinia trifoliorum</name>
    <dbReference type="NCBI Taxonomy" id="28548"/>
    <lineage>
        <taxon>Eukaryota</taxon>
        <taxon>Fungi</taxon>
        <taxon>Dikarya</taxon>
        <taxon>Ascomycota</taxon>
        <taxon>Pezizomycotina</taxon>
        <taxon>Leotiomycetes</taxon>
        <taxon>Helotiales</taxon>
        <taxon>Sclerotiniaceae</taxon>
        <taxon>Sclerotinia</taxon>
    </lineage>
</organism>
<dbReference type="OrthoDB" id="4817121at2759"/>
<feature type="chain" id="PRO_5034019600" evidence="1">
    <location>
        <begin position="20"/>
        <end position="126"/>
    </location>
</feature>
<protein>
    <submittedName>
        <fullName evidence="2">60b05899-d293-4660-a2c3-5ace29e5ece9</fullName>
    </submittedName>
</protein>
<gene>
    <name evidence="2" type="ORF">SCLTRI_LOCUS6020</name>
</gene>
<dbReference type="AlphaFoldDB" id="A0A8H2ZQU3"/>
<accession>A0A8H2ZQU3</accession>
<comment type="caution">
    <text evidence="2">The sequence shown here is derived from an EMBL/GenBank/DDBJ whole genome shotgun (WGS) entry which is preliminary data.</text>
</comment>
<evidence type="ECO:0000313" key="2">
    <source>
        <dbReference type="EMBL" id="CAD6445810.1"/>
    </source>
</evidence>
<dbReference type="EMBL" id="CAJHIA010000017">
    <property type="protein sequence ID" value="CAD6445810.1"/>
    <property type="molecule type" value="Genomic_DNA"/>
</dbReference>
<feature type="signal peptide" evidence="1">
    <location>
        <begin position="1"/>
        <end position="19"/>
    </location>
</feature>
<evidence type="ECO:0000256" key="1">
    <source>
        <dbReference type="SAM" id="SignalP"/>
    </source>
</evidence>
<evidence type="ECO:0000313" key="3">
    <source>
        <dbReference type="Proteomes" id="UP000624404"/>
    </source>
</evidence>
<reference evidence="2" key="1">
    <citation type="submission" date="2020-10" db="EMBL/GenBank/DDBJ databases">
        <authorList>
            <person name="Kusch S."/>
        </authorList>
    </citation>
    <scope>NUCLEOTIDE SEQUENCE</scope>
    <source>
        <strain evidence="2">SwB9</strain>
    </source>
</reference>
<sequence>MHFSTPITLLAAFCTLATAMPAALAATETAPVITPTVTPHRITPNANEAIVNAYSGSSCDGTSTSFNIAGSGAHSCAPVTNVRSIAVSQNKCATYVWSGNNCEGSSTHISGNSCFSVLFASVSVQC</sequence>